<dbReference type="STRING" id="1123498.VR7878_03355"/>
<gene>
    <name evidence="1" type="ORF">VR7878_03355</name>
</gene>
<protein>
    <submittedName>
        <fullName evidence="1">Uncharacterized protein</fullName>
    </submittedName>
</protein>
<accession>A0A1R4LSM1</accession>
<evidence type="ECO:0000313" key="1">
    <source>
        <dbReference type="EMBL" id="SJN59317.1"/>
    </source>
</evidence>
<dbReference type="AlphaFoldDB" id="A0A1R4LSM1"/>
<reference evidence="2" key="1">
    <citation type="submission" date="2017-02" db="EMBL/GenBank/DDBJ databases">
        <authorList>
            <person name="Rodrigo-Torres L."/>
            <person name="Arahal R.D."/>
            <person name="Lucena T."/>
        </authorList>
    </citation>
    <scope>NUCLEOTIDE SEQUENCE [LARGE SCALE GENOMIC DNA]</scope>
    <source>
        <strain evidence="2">CECT 7878</strain>
    </source>
</reference>
<name>A0A1R4LSM1_VIBR1</name>
<dbReference type="RefSeq" id="WP_077337228.1">
    <property type="nucleotide sequence ID" value="NZ_FULE01000047.1"/>
</dbReference>
<sequence>MNFTLRSSINLASLIQCFTRLESTTQQRKPFKDEWLGFSGQDARKSRFWKAHAQANKKDFLVRLSSLKDELAHGALMPLKPKNVIVRQIWEPEAKKIKL</sequence>
<dbReference type="Proteomes" id="UP000188276">
    <property type="component" value="Unassembled WGS sequence"/>
</dbReference>
<evidence type="ECO:0000313" key="2">
    <source>
        <dbReference type="Proteomes" id="UP000188276"/>
    </source>
</evidence>
<dbReference type="OrthoDB" id="5906451at2"/>
<keyword evidence="2" id="KW-1185">Reference proteome</keyword>
<dbReference type="EMBL" id="FULE01000047">
    <property type="protein sequence ID" value="SJN59317.1"/>
    <property type="molecule type" value="Genomic_DNA"/>
</dbReference>
<organism evidence="1 2">
    <name type="scientific">Vibrio ruber (strain DSM 16370 / JCM 11486 / BCRC 17186 / CECT 7878 / LMG 23124 / VR1)</name>
    <dbReference type="NCBI Taxonomy" id="1123498"/>
    <lineage>
        <taxon>Bacteria</taxon>
        <taxon>Pseudomonadati</taxon>
        <taxon>Pseudomonadota</taxon>
        <taxon>Gammaproteobacteria</taxon>
        <taxon>Vibrionales</taxon>
        <taxon>Vibrionaceae</taxon>
        <taxon>Vibrio</taxon>
    </lineage>
</organism>
<proteinExistence type="predicted"/>